<dbReference type="GO" id="GO:0010181">
    <property type="term" value="F:FMN binding"/>
    <property type="evidence" value="ECO:0007669"/>
    <property type="project" value="InterPro"/>
</dbReference>
<reference evidence="2 3" key="1">
    <citation type="submission" date="2018-06" db="EMBL/GenBank/DDBJ databases">
        <authorList>
            <consortium name="Pathogen Informatics"/>
            <person name="Doyle S."/>
        </authorList>
    </citation>
    <scope>NUCLEOTIDE SEQUENCE [LARGE SCALE GENOMIC DNA]</scope>
    <source>
        <strain evidence="2 3">NCTC13093</strain>
    </source>
</reference>
<dbReference type="Proteomes" id="UP000250086">
    <property type="component" value="Unassembled WGS sequence"/>
</dbReference>
<dbReference type="EMBL" id="UAPV01000001">
    <property type="protein sequence ID" value="SPT70176.1"/>
    <property type="molecule type" value="Genomic_DNA"/>
</dbReference>
<proteinExistence type="predicted"/>
<name>A0A2X0VAP2_9GAMM</name>
<dbReference type="EC" id="1.5.1.36" evidence="2"/>
<dbReference type="GO" id="GO:0004497">
    <property type="term" value="F:monooxygenase activity"/>
    <property type="evidence" value="ECO:0007669"/>
    <property type="project" value="UniProtKB-KW"/>
</dbReference>
<protein>
    <submittedName>
        <fullName evidence="2">4-hydroxyphenylacetate 3-monooxygenase reductase component</fullName>
        <ecNumber evidence="2">1.5.1.36</ecNumber>
    </submittedName>
</protein>
<keyword evidence="2" id="KW-0503">Monooxygenase</keyword>
<keyword evidence="3" id="KW-1185">Reference proteome</keyword>
<evidence type="ECO:0000259" key="1">
    <source>
        <dbReference type="Pfam" id="PF01613"/>
    </source>
</evidence>
<dbReference type="InterPro" id="IPR002563">
    <property type="entry name" value="Flavin_Rdtase-like_dom"/>
</dbReference>
<accession>A0A2X0VAP2</accession>
<gene>
    <name evidence="2" type="primary">hpaC</name>
    <name evidence="2" type="ORF">NCTC13093_01581</name>
</gene>
<evidence type="ECO:0000313" key="3">
    <source>
        <dbReference type="Proteomes" id="UP000250086"/>
    </source>
</evidence>
<sequence length="105" mass="11966">MNKVFEQNGTMCVNVLSAGQDDIDALFAGIKSSTMQERFADPSWIEGKLFQPVNKNAISSLEGVIAKQDELGTHNLYFVKLKHIQINERDALLYFNRKFKTLNRD</sequence>
<dbReference type="Pfam" id="PF01613">
    <property type="entry name" value="Flavin_Reduct"/>
    <property type="match status" value="1"/>
</dbReference>
<dbReference type="InterPro" id="IPR012349">
    <property type="entry name" value="Split_barrel_FMN-bd"/>
</dbReference>
<keyword evidence="2" id="KW-0560">Oxidoreductase</keyword>
<dbReference type="Gene3D" id="2.30.110.10">
    <property type="entry name" value="Electron Transport, Fmn-binding Protein, Chain A"/>
    <property type="match status" value="1"/>
</dbReference>
<organism evidence="2 3">
    <name type="scientific">Anaerobiospirillum thomasii</name>
    <dbReference type="NCBI Taxonomy" id="179995"/>
    <lineage>
        <taxon>Bacteria</taxon>
        <taxon>Pseudomonadati</taxon>
        <taxon>Pseudomonadota</taxon>
        <taxon>Gammaproteobacteria</taxon>
        <taxon>Aeromonadales</taxon>
        <taxon>Succinivibrionaceae</taxon>
        <taxon>Anaerobiospirillum</taxon>
    </lineage>
</organism>
<dbReference type="GO" id="GO:0036382">
    <property type="term" value="F:flavin reductase (NADH) activity"/>
    <property type="evidence" value="ECO:0007669"/>
    <property type="project" value="UniProtKB-EC"/>
</dbReference>
<dbReference type="AlphaFoldDB" id="A0A2X0VAP2"/>
<evidence type="ECO:0000313" key="2">
    <source>
        <dbReference type="EMBL" id="SPT70176.1"/>
    </source>
</evidence>
<dbReference type="SUPFAM" id="SSF50475">
    <property type="entry name" value="FMN-binding split barrel"/>
    <property type="match status" value="1"/>
</dbReference>
<feature type="domain" description="Flavin reductase like" evidence="1">
    <location>
        <begin position="3"/>
        <end position="102"/>
    </location>
</feature>